<sequence>VRDLLGEPFVAIVDGRPYPTDSAGFFVTGTRPVLRLRTVEGHTLRLTADHPVLRVSRWERHGRETVWTKAGALKPGDKIVLHNHRGLARWPGRYTEAEGYLIGLLIGSGTLELDQAMISVRDSDGHQQANGGFVMSAGAAGIMRAAEEAARSLPHRADFRGWQAVLERRGDDRMVVGAVRELAMSLGLRPGQTRLTPEIERASSDFYRGVLRGLFDIDGSVQGAQAKGVSVRLTQTDLGNLETLQRMLLRLGVVSVIERERRAAGRRELPNGKGGTAIVATQPLYALVISGDNLMRFAECIGFADSEKASRLNGALGSCRREVNRERFVATLAALEDEGVEEVYDVRVSEVHAFDANGLYVHNCAEQPLPPYGC</sequence>
<organism evidence="4 5">
    <name type="scientific">Candidatus Thermofonsia Clade 3 bacterium</name>
    <dbReference type="NCBI Taxonomy" id="2364212"/>
    <lineage>
        <taxon>Bacteria</taxon>
        <taxon>Bacillati</taxon>
        <taxon>Chloroflexota</taxon>
        <taxon>Candidatus Thermofontia</taxon>
        <taxon>Candidatus Thermofonsia Clade 3</taxon>
    </lineage>
</organism>
<dbReference type="PRINTS" id="PR00379">
    <property type="entry name" value="INTEIN"/>
</dbReference>
<dbReference type="InterPro" id="IPR027434">
    <property type="entry name" value="Homing_endonucl"/>
</dbReference>
<name>A0A2M8Q9J4_9CHLR</name>
<dbReference type="InterPro" id="IPR006142">
    <property type="entry name" value="INTEIN"/>
</dbReference>
<dbReference type="NCBIfam" id="TIGR01443">
    <property type="entry name" value="intein_Cterm"/>
    <property type="match status" value="1"/>
</dbReference>
<dbReference type="SUPFAM" id="SSF55608">
    <property type="entry name" value="Homing endonucleases"/>
    <property type="match status" value="1"/>
</dbReference>
<dbReference type="GO" id="GO:0016539">
    <property type="term" value="P:intein-mediated protein splicing"/>
    <property type="evidence" value="ECO:0007669"/>
    <property type="project" value="InterPro"/>
</dbReference>
<keyword evidence="1" id="KW-0068">Autocatalytic cleavage</keyword>
<reference evidence="4 5" key="1">
    <citation type="submission" date="2017-11" db="EMBL/GenBank/DDBJ databases">
        <title>Evolution of Phototrophy in the Chloroflexi Phylum Driven by Horizontal Gene Transfer.</title>
        <authorList>
            <person name="Ward L.M."/>
            <person name="Hemp J."/>
            <person name="Shih P.M."/>
            <person name="Mcglynn S.E."/>
            <person name="Fischer W."/>
        </authorList>
    </citation>
    <scope>NUCLEOTIDE SEQUENCE [LARGE SCALE GENOMIC DNA]</scope>
    <source>
        <strain evidence="4">JP3_7</strain>
    </source>
</reference>
<evidence type="ECO:0000259" key="3">
    <source>
        <dbReference type="PROSITE" id="PS50819"/>
    </source>
</evidence>
<comment type="caution">
    <text evidence="4">The sequence shown here is derived from an EMBL/GenBank/DDBJ whole genome shotgun (WGS) entry which is preliminary data.</text>
</comment>
<dbReference type="Gene3D" id="2.170.16.10">
    <property type="entry name" value="Hedgehog/Intein (Hint) domain"/>
    <property type="match status" value="1"/>
</dbReference>
<dbReference type="PROSITE" id="PS50819">
    <property type="entry name" value="INTEIN_ENDONUCLEASE"/>
    <property type="match status" value="1"/>
</dbReference>
<dbReference type="AlphaFoldDB" id="A0A2M8Q9J4"/>
<evidence type="ECO:0000313" key="4">
    <source>
        <dbReference type="EMBL" id="PJF46444.1"/>
    </source>
</evidence>
<dbReference type="GO" id="GO:0004519">
    <property type="term" value="F:endonuclease activity"/>
    <property type="evidence" value="ECO:0007669"/>
    <property type="project" value="InterPro"/>
</dbReference>
<gene>
    <name evidence="4" type="ORF">CUN48_13770</name>
</gene>
<dbReference type="PROSITE" id="PS50818">
    <property type="entry name" value="INTEIN_C_TER"/>
    <property type="match status" value="1"/>
</dbReference>
<dbReference type="InterPro" id="IPR036844">
    <property type="entry name" value="Hint_dom_sf"/>
</dbReference>
<dbReference type="Gene3D" id="3.10.28.10">
    <property type="entry name" value="Homing endonucleases"/>
    <property type="match status" value="1"/>
</dbReference>
<dbReference type="SUPFAM" id="SSF51294">
    <property type="entry name" value="Hedgehog/intein (Hint) domain"/>
    <property type="match status" value="1"/>
</dbReference>
<dbReference type="Pfam" id="PF14528">
    <property type="entry name" value="LAGLIDADG_3"/>
    <property type="match status" value="1"/>
</dbReference>
<proteinExistence type="predicted"/>
<keyword evidence="2" id="KW-0651">Protein splicing</keyword>
<feature type="domain" description="DOD-type homing endonuclease" evidence="3">
    <location>
        <begin position="101"/>
        <end position="253"/>
    </location>
</feature>
<accession>A0A2M8Q9J4</accession>
<dbReference type="InterPro" id="IPR004860">
    <property type="entry name" value="LAGLIDADG_dom"/>
</dbReference>
<dbReference type="EMBL" id="PGTN01000204">
    <property type="protein sequence ID" value="PJF46444.1"/>
    <property type="molecule type" value="Genomic_DNA"/>
</dbReference>
<dbReference type="CDD" id="cd00081">
    <property type="entry name" value="Hint"/>
    <property type="match status" value="1"/>
</dbReference>
<dbReference type="InterPro" id="IPR030934">
    <property type="entry name" value="Intein_C"/>
</dbReference>
<evidence type="ECO:0000256" key="2">
    <source>
        <dbReference type="ARBA" id="ARBA00023000"/>
    </source>
</evidence>
<feature type="non-terminal residue" evidence="4">
    <location>
        <position position="1"/>
    </location>
</feature>
<dbReference type="InterPro" id="IPR004042">
    <property type="entry name" value="Intein_endonuc_central"/>
</dbReference>
<evidence type="ECO:0000313" key="5">
    <source>
        <dbReference type="Proteomes" id="UP000230790"/>
    </source>
</evidence>
<dbReference type="Proteomes" id="UP000230790">
    <property type="component" value="Unassembled WGS sequence"/>
</dbReference>
<evidence type="ECO:0000256" key="1">
    <source>
        <dbReference type="ARBA" id="ARBA00022813"/>
    </source>
</evidence>
<protein>
    <submittedName>
        <fullName evidence="4">Ribonucleoside-diphosphate reductase, adenosylcobalamin-dependent</fullName>
    </submittedName>
</protein>
<feature type="non-terminal residue" evidence="4">
    <location>
        <position position="374"/>
    </location>
</feature>